<sequence length="156" mass="17834">MAAKSLAKCGACKSKKRPHKPPLRFYFHCHHGRAERNQKMLIYEKLVSKTCINAVYVIVFQFFNLGNIAILRLLKFAASSRLFFWKTTCGKRLLRPGWQQKALPSAARAKAKNAERLAEATAVLPFAVLRWQAWSEQPEQPPIKKALAKKQVPFQN</sequence>
<name>A0A255ZAK7_9FLAO</name>
<organism evidence="2 3">
    <name type="scientific">Flavobacterium aurantiibacter</name>
    <dbReference type="NCBI Taxonomy" id="2023067"/>
    <lineage>
        <taxon>Bacteria</taxon>
        <taxon>Pseudomonadati</taxon>
        <taxon>Bacteroidota</taxon>
        <taxon>Flavobacteriia</taxon>
        <taxon>Flavobacteriales</taxon>
        <taxon>Flavobacteriaceae</taxon>
        <taxon>Flavobacterium</taxon>
    </lineage>
</organism>
<dbReference type="RefSeq" id="WP_094487571.1">
    <property type="nucleotide sequence ID" value="NZ_NOXX01000228.1"/>
</dbReference>
<proteinExistence type="predicted"/>
<accession>A0A255ZAK7</accession>
<evidence type="ECO:0000256" key="1">
    <source>
        <dbReference type="SAM" id="Phobius"/>
    </source>
</evidence>
<evidence type="ECO:0000313" key="3">
    <source>
        <dbReference type="Proteomes" id="UP000216035"/>
    </source>
</evidence>
<keyword evidence="1" id="KW-1133">Transmembrane helix</keyword>
<dbReference type="EMBL" id="NOXX01000228">
    <property type="protein sequence ID" value="OYQ38489.1"/>
    <property type="molecule type" value="Genomic_DNA"/>
</dbReference>
<gene>
    <name evidence="2" type="ORF">CHX27_15140</name>
</gene>
<reference evidence="2 3" key="1">
    <citation type="submission" date="2017-07" db="EMBL/GenBank/DDBJ databases">
        <title>Flavobacterium cyanobacteriorum sp. nov., isolated from cyanobacterial aggregates in a eutrophic lake.</title>
        <authorList>
            <person name="Cai H."/>
        </authorList>
    </citation>
    <scope>NUCLEOTIDE SEQUENCE [LARGE SCALE GENOMIC DNA]</scope>
    <source>
        <strain evidence="2 3">TH167</strain>
    </source>
</reference>
<dbReference type="AlphaFoldDB" id="A0A255ZAK7"/>
<feature type="transmembrane region" description="Helical" evidence="1">
    <location>
        <begin position="54"/>
        <end position="74"/>
    </location>
</feature>
<protein>
    <submittedName>
        <fullName evidence="2">Uncharacterized protein</fullName>
    </submittedName>
</protein>
<keyword evidence="3" id="KW-1185">Reference proteome</keyword>
<dbReference type="Proteomes" id="UP000216035">
    <property type="component" value="Unassembled WGS sequence"/>
</dbReference>
<evidence type="ECO:0000313" key="2">
    <source>
        <dbReference type="EMBL" id="OYQ38489.1"/>
    </source>
</evidence>
<keyword evidence="1" id="KW-0472">Membrane</keyword>
<keyword evidence="1" id="KW-0812">Transmembrane</keyword>
<comment type="caution">
    <text evidence="2">The sequence shown here is derived from an EMBL/GenBank/DDBJ whole genome shotgun (WGS) entry which is preliminary data.</text>
</comment>